<dbReference type="PANTHER" id="PTHR12697">
    <property type="entry name" value="PBS LYASE HEAT-LIKE PROTEIN"/>
    <property type="match status" value="1"/>
</dbReference>
<evidence type="ECO:0000256" key="1">
    <source>
        <dbReference type="ARBA" id="ARBA00022737"/>
    </source>
</evidence>
<gene>
    <name evidence="2" type="ORF">GTHE00462_LOCUS26735</name>
</gene>
<dbReference type="SUPFAM" id="SSF48371">
    <property type="entry name" value="ARM repeat"/>
    <property type="match status" value="1"/>
</dbReference>
<dbReference type="Gene3D" id="1.25.10.10">
    <property type="entry name" value="Leucine-rich Repeat Variant"/>
    <property type="match status" value="4"/>
</dbReference>
<evidence type="ECO:0000313" key="2">
    <source>
        <dbReference type="EMBL" id="CAE2320145.1"/>
    </source>
</evidence>
<reference evidence="2" key="1">
    <citation type="submission" date="2021-01" db="EMBL/GenBank/DDBJ databases">
        <authorList>
            <person name="Corre E."/>
            <person name="Pelletier E."/>
            <person name="Niang G."/>
            <person name="Scheremetjew M."/>
            <person name="Finn R."/>
            <person name="Kale V."/>
            <person name="Holt S."/>
            <person name="Cochrane G."/>
            <person name="Meng A."/>
            <person name="Brown T."/>
            <person name="Cohen L."/>
        </authorList>
    </citation>
    <scope>NUCLEOTIDE SEQUENCE</scope>
    <source>
        <strain evidence="2">CCMP 2712</strain>
    </source>
</reference>
<dbReference type="Pfam" id="PF02985">
    <property type="entry name" value="HEAT"/>
    <property type="match status" value="1"/>
</dbReference>
<dbReference type="EMBL" id="HBKN01034290">
    <property type="protein sequence ID" value="CAE2320145.1"/>
    <property type="molecule type" value="Transcribed_RNA"/>
</dbReference>
<keyword evidence="1" id="KW-0677">Repeat</keyword>
<proteinExistence type="predicted"/>
<organism evidence="2">
    <name type="scientific">Guillardia theta</name>
    <name type="common">Cryptophyte</name>
    <name type="synonym">Cryptomonas phi</name>
    <dbReference type="NCBI Taxonomy" id="55529"/>
    <lineage>
        <taxon>Eukaryota</taxon>
        <taxon>Cryptophyceae</taxon>
        <taxon>Pyrenomonadales</taxon>
        <taxon>Geminigeraceae</taxon>
        <taxon>Guillardia</taxon>
    </lineage>
</organism>
<dbReference type="AlphaFoldDB" id="A0A7S4P0V7"/>
<dbReference type="GO" id="GO:0016491">
    <property type="term" value="F:oxidoreductase activity"/>
    <property type="evidence" value="ECO:0007669"/>
    <property type="project" value="TreeGrafter"/>
</dbReference>
<protein>
    <submittedName>
        <fullName evidence="2">Uncharacterized protein</fullName>
    </submittedName>
</protein>
<dbReference type="InterPro" id="IPR000357">
    <property type="entry name" value="HEAT"/>
</dbReference>
<dbReference type="InterPro" id="IPR011989">
    <property type="entry name" value="ARM-like"/>
</dbReference>
<name>A0A7S4P0V7_GUITH</name>
<sequence length="1111" mass="125261">MGEAMKNGDSKQAMSTCKDVVLDIVDEAVRKSLLRRIDDYLSQSVETRSQGGKVSEGWIVRSSVDGAPIWQLEDKPTLTTTSKPTELSAILFEISRDEYGKKHSDLVKKLLELLEDPHIPHRKAAFSSISSLIGNEPCFGSESEPVKLVMSRISSRISARLKEGYLQTLGVIYKASSKTDDERILTVVTELLEEFDRSLRFTAAETLGRICRNDFKSTLTRLVQRFQNDICTCYFREALLQTMSSMALEMQRTRADNELKECQEILLQTFVEDLVQIMQEENMFVRIAILELLDCFCLRGSSVVGCVIQSLGDEERAVRERALEAISSLAEKGIITRDDEGTRRRRRELVPHMKHENWEIRRVAISASKVLFPNSPINVDRTGSLDPFETEDLDNCFASALCDSREELRRTACDALRQVASCDFSRCRSSVLHLLSVVDCRHKTVEKDKIGLKIKAHDEDGDLETGDEDTCFAEFERKCLEEGDFRLEEEIEETEVRIAGIKSLTALFDVSERKRVCRYLLYHLLDFHKAIRHTATTMIVRFDPSLSYSSAFVAMLCDTDANIRHEVADVLKGANRARAPALIVELGSLCQRPGSSKMDVSIRTQALQIVTSLASDRVSEQVVNVLKSCTEDPNPEVRHSAIQACQALASRDSNFSEQTMSLAMQLLDDGVWYVCLEAVRVVSQWMKEKSIKEDNLVRLGANSPVVKALMTAWNKNYGDDSKHVYAAVRVALMDICDLQNKSILDQVMNGLVNDDFEIRNSALVLIQSAFRQGYPVRPYFYEDYMSQSVELMGQVLQEYSQLDAEEGKQIEGGENSMRGSDINDESIQGKRKTLTSKLECILECLHLVVPHGNQTAIDCVIACLQQANHDVRSAAMKSLQKLVENNPSQVVPMTLPLLLHEDGHCRWVAKEAMMLFCPKGDRKAMADILKIMNHTDTFVRHAAVAAFISILLPQDLEAVVRALGDNHSKKELARMLLQISTLRSSMSGSNLPSDTDSFLNDLALQGQRLTHLEDTLNNQDWIRSSPNLEVREHDKLASRARERVANLWEEVREFAAGASLTSFTEQLESQGDDRLNMIKTRLKIQDLALRCMIAKMTPEGSRRAFFTSLWC</sequence>
<dbReference type="InterPro" id="IPR016024">
    <property type="entry name" value="ARM-type_fold"/>
</dbReference>
<dbReference type="PANTHER" id="PTHR12697:SF5">
    <property type="entry name" value="DEOXYHYPUSINE HYDROXYLASE"/>
    <property type="match status" value="1"/>
</dbReference>
<accession>A0A7S4P0V7</accession>